<comment type="caution">
    <text evidence="1">The sequence shown here is derived from an EMBL/GenBank/DDBJ whole genome shotgun (WGS) entry which is preliminary data.</text>
</comment>
<dbReference type="Proteomes" id="UP001153076">
    <property type="component" value="Unassembled WGS sequence"/>
</dbReference>
<sequence length="185" mass="21618">MRLPPNVKKDAVWSMFDKQFLKRFRNKVFSSNEKEEGQGSRLEVAYRKRVISKEYLWFDRELSRAIFNSIKSFYIGSRKIEGVEKRSQCLKNRTKGPSTATLQCQGLISTSQLARKMIKEGNTPTPSTLFARSHKYVADITIDIYLKYEALRVESSIILKRGHKWQRGYTMRFQVDGVRNLPLKT</sequence>
<protein>
    <submittedName>
        <fullName evidence="1">Uncharacterized protein</fullName>
    </submittedName>
</protein>
<name>A0A9Q1K8K5_9CARY</name>
<keyword evidence="2" id="KW-1185">Reference proteome</keyword>
<gene>
    <name evidence="1" type="ORF">Cgig2_015275</name>
</gene>
<proteinExistence type="predicted"/>
<evidence type="ECO:0000313" key="2">
    <source>
        <dbReference type="Proteomes" id="UP001153076"/>
    </source>
</evidence>
<dbReference type="AlphaFoldDB" id="A0A9Q1K8K5"/>
<accession>A0A9Q1K8K5</accession>
<dbReference type="EMBL" id="JAKOGI010000257">
    <property type="protein sequence ID" value="KAJ8438348.1"/>
    <property type="molecule type" value="Genomic_DNA"/>
</dbReference>
<organism evidence="1 2">
    <name type="scientific">Carnegiea gigantea</name>
    <dbReference type="NCBI Taxonomy" id="171969"/>
    <lineage>
        <taxon>Eukaryota</taxon>
        <taxon>Viridiplantae</taxon>
        <taxon>Streptophyta</taxon>
        <taxon>Embryophyta</taxon>
        <taxon>Tracheophyta</taxon>
        <taxon>Spermatophyta</taxon>
        <taxon>Magnoliopsida</taxon>
        <taxon>eudicotyledons</taxon>
        <taxon>Gunneridae</taxon>
        <taxon>Pentapetalae</taxon>
        <taxon>Caryophyllales</taxon>
        <taxon>Cactineae</taxon>
        <taxon>Cactaceae</taxon>
        <taxon>Cactoideae</taxon>
        <taxon>Echinocereeae</taxon>
        <taxon>Carnegiea</taxon>
    </lineage>
</organism>
<reference evidence="1" key="1">
    <citation type="submission" date="2022-04" db="EMBL/GenBank/DDBJ databases">
        <title>Carnegiea gigantea Genome sequencing and assembly v2.</title>
        <authorList>
            <person name="Copetti D."/>
            <person name="Sanderson M.J."/>
            <person name="Burquez A."/>
            <person name="Wojciechowski M.F."/>
        </authorList>
    </citation>
    <scope>NUCLEOTIDE SEQUENCE</scope>
    <source>
        <strain evidence="1">SGP5-SGP5p</strain>
        <tissue evidence="1">Aerial part</tissue>
    </source>
</reference>
<evidence type="ECO:0000313" key="1">
    <source>
        <dbReference type="EMBL" id="KAJ8438348.1"/>
    </source>
</evidence>